<feature type="region of interest" description="Disordered" evidence="1">
    <location>
        <begin position="214"/>
        <end position="242"/>
    </location>
</feature>
<keyword evidence="2" id="KW-1133">Transmembrane helix</keyword>
<dbReference type="EMBL" id="CAAALY010251857">
    <property type="protein sequence ID" value="VEL36293.1"/>
    <property type="molecule type" value="Genomic_DNA"/>
</dbReference>
<dbReference type="Proteomes" id="UP000784294">
    <property type="component" value="Unassembled WGS sequence"/>
</dbReference>
<organism evidence="3 4">
    <name type="scientific">Protopolystoma xenopodis</name>
    <dbReference type="NCBI Taxonomy" id="117903"/>
    <lineage>
        <taxon>Eukaryota</taxon>
        <taxon>Metazoa</taxon>
        <taxon>Spiralia</taxon>
        <taxon>Lophotrochozoa</taxon>
        <taxon>Platyhelminthes</taxon>
        <taxon>Monogenea</taxon>
        <taxon>Polyopisthocotylea</taxon>
        <taxon>Polystomatidea</taxon>
        <taxon>Polystomatidae</taxon>
        <taxon>Protopolystoma</taxon>
    </lineage>
</organism>
<keyword evidence="2" id="KW-0472">Membrane</keyword>
<evidence type="ECO:0000256" key="2">
    <source>
        <dbReference type="SAM" id="Phobius"/>
    </source>
</evidence>
<evidence type="ECO:0000313" key="3">
    <source>
        <dbReference type="EMBL" id="VEL36293.1"/>
    </source>
</evidence>
<comment type="caution">
    <text evidence="3">The sequence shown here is derived from an EMBL/GenBank/DDBJ whole genome shotgun (WGS) entry which is preliminary data.</text>
</comment>
<reference evidence="3" key="1">
    <citation type="submission" date="2018-11" db="EMBL/GenBank/DDBJ databases">
        <authorList>
            <consortium name="Pathogen Informatics"/>
        </authorList>
    </citation>
    <scope>NUCLEOTIDE SEQUENCE</scope>
</reference>
<proteinExistence type="predicted"/>
<feature type="transmembrane region" description="Helical" evidence="2">
    <location>
        <begin position="14"/>
        <end position="39"/>
    </location>
</feature>
<sequence>MSFSLLTHFTLPPIFSLSLTLIILFTSLLIFALILTFILSPICHLVPFPGGCRHRPLVAVQCNPNQPFRNLQTIEEIEEFTQRFNEKLLLKSFPTLPMSDEESSLVDSEEDYAEESQPGTAFEQEMALLDDENEMLLASFGLTEAQSTRSLTATSATGLRASLSSLQTVGSRPKKKKRVMVGLANAEQLKYRRETDLRVPEFVRPPLRRFRLEVVSSPCPSPTGRDSSPRIPATRNSVASEV</sequence>
<protein>
    <submittedName>
        <fullName evidence="3">Uncharacterized protein</fullName>
    </submittedName>
</protein>
<accession>A0A3S5B4P8</accession>
<name>A0A3S5B4P8_9PLAT</name>
<keyword evidence="2" id="KW-0812">Transmembrane</keyword>
<dbReference type="AlphaFoldDB" id="A0A3S5B4P8"/>
<keyword evidence="4" id="KW-1185">Reference proteome</keyword>
<evidence type="ECO:0000256" key="1">
    <source>
        <dbReference type="SAM" id="MobiDB-lite"/>
    </source>
</evidence>
<gene>
    <name evidence="3" type="ORF">PXEA_LOCUS29733</name>
</gene>
<evidence type="ECO:0000313" key="4">
    <source>
        <dbReference type="Proteomes" id="UP000784294"/>
    </source>
</evidence>